<accession>A0ACD4R7K1</accession>
<evidence type="ECO:0000313" key="1">
    <source>
        <dbReference type="EMBL" id="WHZ56431.1"/>
    </source>
</evidence>
<keyword evidence="2" id="KW-1185">Reference proteome</keyword>
<gene>
    <name evidence="1" type="ORF">QLQ22_17235</name>
</gene>
<protein>
    <submittedName>
        <fullName evidence="1">M20/M25/M40 family metallo-hydrolase</fullName>
    </submittedName>
</protein>
<sequence length="542" mass="61712">MNSKWQSKQQLTELLTGLVNLASITGSKDEIALAQHLYYLLNDFPYFKENPDFLQLHPLADGRYFLTALVKSKKQTDETVLLLSHFDVVDVKDYGHLQHLAFHPHELTKELLNSADLLPPHVKEDIETGDWLFGRGTMDMKAGLTVQLGMLEQAMAGEFDGNLLLVTVPDEEVNSAGMLGAVPVLKDLKNQFNLSYRACVNSEPMFSRYPNDENYYVYSGSIGKVLAGFYCSGVETHVGEPFSGLNANLMVSELNRLLELNEHYSEIADDEVTPPPMNLMQKDLKEEYSVQIPHEAVTLFNILTMKRSMLELHDMLLKTAEEAANNIERFYDEKARRYSQSVTYTPASYQVTVMSYDDLLEYAVKKVGEAEVNRHIHYLKANRGDLDDRHFTNKIVSGLSGLCKELAPLIVVFYSPPFYPSVSSKEDDFIQGILSEVQSYAKDQFQISLKNQQYFAGLSDLSFLQIRESEESIRELTANMPIYGDHYQLPLEEIKALNIPVLNVGPFGKDPHKWTERLHLPYSFETCPKLLSFTLKRIFEKK</sequence>
<evidence type="ECO:0000313" key="2">
    <source>
        <dbReference type="Proteomes" id="UP001226091"/>
    </source>
</evidence>
<proteinExistence type="predicted"/>
<reference evidence="2" key="1">
    <citation type="journal article" date="2025" name="Aquaculture">
        <title>Assessment of the bioflocculant production and safety properties of Metabacillus hrfriensis sp. nov. based on phenotypic and whole-genome sequencing analysis.</title>
        <authorList>
            <person name="Zhang R."/>
            <person name="Zhao Z."/>
            <person name="Luo L."/>
            <person name="Wang S."/>
            <person name="Guo K."/>
            <person name="Xu W."/>
        </authorList>
    </citation>
    <scope>NUCLEOTIDE SEQUENCE [LARGE SCALE GENOMIC DNA]</scope>
    <source>
        <strain evidence="2">CT-WN-B3</strain>
    </source>
</reference>
<dbReference type="Proteomes" id="UP001226091">
    <property type="component" value="Chromosome"/>
</dbReference>
<name>A0ACD4R7K1_9BACI</name>
<organism evidence="1 2">
    <name type="scientific">Metabacillus hrfriensis</name>
    <dbReference type="NCBI Taxonomy" id="3048891"/>
    <lineage>
        <taxon>Bacteria</taxon>
        <taxon>Bacillati</taxon>
        <taxon>Bacillota</taxon>
        <taxon>Bacilli</taxon>
        <taxon>Bacillales</taxon>
        <taxon>Bacillaceae</taxon>
        <taxon>Metabacillus</taxon>
    </lineage>
</organism>
<dbReference type="EMBL" id="CP126116">
    <property type="protein sequence ID" value="WHZ56431.1"/>
    <property type="molecule type" value="Genomic_DNA"/>
</dbReference>